<name>A0A845A0J8_9SPHN</name>
<dbReference type="Pfam" id="PF06629">
    <property type="entry name" value="MipA"/>
    <property type="match status" value="1"/>
</dbReference>
<accession>A0A845A0J8</accession>
<reference evidence="7 8" key="1">
    <citation type="submission" date="2019-12" db="EMBL/GenBank/DDBJ databases">
        <title>Genomic-based taxomic classification of the family Erythrobacteraceae.</title>
        <authorList>
            <person name="Xu L."/>
        </authorList>
    </citation>
    <scope>NUCLEOTIDE SEQUENCE [LARGE SCALE GENOMIC DNA]</scope>
    <source>
        <strain evidence="7 8">RC4-10-4</strain>
    </source>
</reference>
<dbReference type="PANTHER" id="PTHR38776">
    <property type="entry name" value="MLTA-INTERACTING PROTEIN-RELATED"/>
    <property type="match status" value="1"/>
</dbReference>
<gene>
    <name evidence="7" type="ORF">GRI62_10360</name>
</gene>
<evidence type="ECO:0000256" key="1">
    <source>
        <dbReference type="ARBA" id="ARBA00004442"/>
    </source>
</evidence>
<dbReference type="EMBL" id="WTYH01000001">
    <property type="protein sequence ID" value="MXO94003.1"/>
    <property type="molecule type" value="Genomic_DNA"/>
</dbReference>
<keyword evidence="4" id="KW-0472">Membrane</keyword>
<dbReference type="Proteomes" id="UP000460626">
    <property type="component" value="Unassembled WGS sequence"/>
</dbReference>
<protein>
    <submittedName>
        <fullName evidence="7">MipA/OmpV family protein</fullName>
    </submittedName>
</protein>
<proteinExistence type="inferred from homology"/>
<dbReference type="OrthoDB" id="5462484at2"/>
<evidence type="ECO:0000256" key="4">
    <source>
        <dbReference type="ARBA" id="ARBA00023136"/>
    </source>
</evidence>
<feature type="chain" id="PRO_5032334079" evidence="6">
    <location>
        <begin position="19"/>
        <end position="286"/>
    </location>
</feature>
<feature type="signal peptide" evidence="6">
    <location>
        <begin position="1"/>
        <end position="18"/>
    </location>
</feature>
<dbReference type="GO" id="GO:0009279">
    <property type="term" value="C:cell outer membrane"/>
    <property type="evidence" value="ECO:0007669"/>
    <property type="project" value="UniProtKB-SubCell"/>
</dbReference>
<evidence type="ECO:0000313" key="8">
    <source>
        <dbReference type="Proteomes" id="UP000460626"/>
    </source>
</evidence>
<comment type="subcellular location">
    <subcellularLocation>
        <location evidence="1">Cell outer membrane</location>
    </subcellularLocation>
</comment>
<keyword evidence="5" id="KW-0998">Cell outer membrane</keyword>
<sequence length="286" mass="29421">MAAATALSAIALAAPAFAQDQVADVPIEPSETVFSGNYLSLGVGAAYSPSYTGSDDYVFNVLPIVQGSLGGIDINPRAGGIALDFIQDKPGGPGIDLGVAARIRGNRAGQIKDDVVEFYGELDTAIEVGPSAGISFPAVLNPYDSLSLKTDVLFDVSGAHDGMTVAPSVTYFTPLSQAMAASLSVGTEWADEDFQDYYFRVDNAAYTGPAGQQLPAFEPRGGGFTSVGANLLLAFDLDGDLANGGLGLIVIGGYSHVLGDAADTPFTSIRGSDDQWLGAVGVGYTF</sequence>
<evidence type="ECO:0000256" key="2">
    <source>
        <dbReference type="ARBA" id="ARBA00005722"/>
    </source>
</evidence>
<dbReference type="InterPro" id="IPR010583">
    <property type="entry name" value="MipA"/>
</dbReference>
<dbReference type="PANTHER" id="PTHR38776:SF1">
    <property type="entry name" value="MLTA-INTERACTING PROTEIN-RELATED"/>
    <property type="match status" value="1"/>
</dbReference>
<evidence type="ECO:0000313" key="7">
    <source>
        <dbReference type="EMBL" id="MXO94003.1"/>
    </source>
</evidence>
<keyword evidence="3 6" id="KW-0732">Signal</keyword>
<organism evidence="7 8">
    <name type="scientific">Aurantiacibacter arachoides</name>
    <dbReference type="NCBI Taxonomy" id="1850444"/>
    <lineage>
        <taxon>Bacteria</taxon>
        <taxon>Pseudomonadati</taxon>
        <taxon>Pseudomonadota</taxon>
        <taxon>Alphaproteobacteria</taxon>
        <taxon>Sphingomonadales</taxon>
        <taxon>Erythrobacteraceae</taxon>
        <taxon>Aurantiacibacter</taxon>
    </lineage>
</organism>
<keyword evidence="8" id="KW-1185">Reference proteome</keyword>
<dbReference type="AlphaFoldDB" id="A0A845A0J8"/>
<comment type="similarity">
    <text evidence="2">Belongs to the MipA/OmpV family.</text>
</comment>
<comment type="caution">
    <text evidence="7">The sequence shown here is derived from an EMBL/GenBank/DDBJ whole genome shotgun (WGS) entry which is preliminary data.</text>
</comment>
<evidence type="ECO:0000256" key="3">
    <source>
        <dbReference type="ARBA" id="ARBA00022729"/>
    </source>
</evidence>
<evidence type="ECO:0000256" key="5">
    <source>
        <dbReference type="ARBA" id="ARBA00023237"/>
    </source>
</evidence>
<evidence type="ECO:0000256" key="6">
    <source>
        <dbReference type="SAM" id="SignalP"/>
    </source>
</evidence>